<evidence type="ECO:0000256" key="1">
    <source>
        <dbReference type="ARBA" id="ARBA00004728"/>
    </source>
</evidence>
<dbReference type="InterPro" id="IPR002123">
    <property type="entry name" value="Plipid/glycerol_acylTrfase"/>
</dbReference>
<dbReference type="SUPFAM" id="SSF69593">
    <property type="entry name" value="Glycerol-3-phosphate (1)-acyltransferase"/>
    <property type="match status" value="1"/>
</dbReference>
<dbReference type="OrthoDB" id="202234at2759"/>
<organism evidence="7 8">
    <name type="scientific">Caenorhabditis nigoni</name>
    <dbReference type="NCBI Taxonomy" id="1611254"/>
    <lineage>
        <taxon>Eukaryota</taxon>
        <taxon>Metazoa</taxon>
        <taxon>Ecdysozoa</taxon>
        <taxon>Nematoda</taxon>
        <taxon>Chromadorea</taxon>
        <taxon>Rhabditida</taxon>
        <taxon>Rhabditina</taxon>
        <taxon>Rhabditomorpha</taxon>
        <taxon>Rhabditoidea</taxon>
        <taxon>Rhabditidae</taxon>
        <taxon>Peloderinae</taxon>
        <taxon>Caenorhabditis</taxon>
    </lineage>
</organism>
<keyword evidence="3" id="KW-0808">Transferase</keyword>
<keyword evidence="8" id="KW-1185">Reference proteome</keyword>
<sequence>MTDFWTILLFVLAVFLIFYNFSTKFHYYVRISFFYITILLHGMEVCVTMIPSWLGSKGADYVFHSFYYWSKWTGIHTTVYNYEITQVDGPAIVICNHQNILNILSLPNPTKSRQRTPKMKVSKKVHSSLDIVSMSSVWPKHCAVMMKRILAYVPFFNLGAYFSSTIFIDRFNRERAMASVDYCATEMKKRNLKLWVFPEGTRNRDGGFIPFKKGAFNIAVRAQLPIIPVVFSDYRTFYSKPGRYFKNDGEVVIRVLDPIPTEGLTLDDVNELSDKCRDLMLVAYREVTAEAWKRTADRRGEQLVDKKID</sequence>
<feature type="transmembrane region" description="Helical" evidence="5">
    <location>
        <begin position="6"/>
        <end position="21"/>
    </location>
</feature>
<dbReference type="EC" id="2.3.1.51" evidence="2"/>
<dbReference type="STRING" id="1611254.A0A2G5TP61"/>
<reference evidence="8" key="1">
    <citation type="submission" date="2017-10" db="EMBL/GenBank/DDBJ databases">
        <title>Rapid genome shrinkage in a self-fertile nematode reveals novel sperm competition proteins.</title>
        <authorList>
            <person name="Yin D."/>
            <person name="Schwarz E.M."/>
            <person name="Thomas C.G."/>
            <person name="Felde R.L."/>
            <person name="Korf I.F."/>
            <person name="Cutter A.D."/>
            <person name="Schartner C.M."/>
            <person name="Ralston E.J."/>
            <person name="Meyer B.J."/>
            <person name="Haag E.S."/>
        </authorList>
    </citation>
    <scope>NUCLEOTIDE SEQUENCE [LARGE SCALE GENOMIC DNA]</scope>
    <source>
        <strain evidence="8">JU1422</strain>
    </source>
</reference>
<dbReference type="EMBL" id="PDUG01000005">
    <property type="protein sequence ID" value="PIC29099.1"/>
    <property type="molecule type" value="Genomic_DNA"/>
</dbReference>
<dbReference type="CDD" id="cd07989">
    <property type="entry name" value="LPLAT_AGPAT-like"/>
    <property type="match status" value="1"/>
</dbReference>
<dbReference type="PANTHER" id="PTHR10434">
    <property type="entry name" value="1-ACYL-SN-GLYCEROL-3-PHOSPHATE ACYLTRANSFERASE"/>
    <property type="match status" value="1"/>
</dbReference>
<dbReference type="PANTHER" id="PTHR10434:SF11">
    <property type="entry name" value="1-ACYL-SN-GLYCEROL-3-PHOSPHATE ACYLTRANSFERASE"/>
    <property type="match status" value="1"/>
</dbReference>
<dbReference type="GO" id="GO:0006654">
    <property type="term" value="P:phosphatidic acid biosynthetic process"/>
    <property type="evidence" value="ECO:0007669"/>
    <property type="project" value="TreeGrafter"/>
</dbReference>
<keyword evidence="5" id="KW-0812">Transmembrane</keyword>
<dbReference type="GO" id="GO:0003841">
    <property type="term" value="F:1-acylglycerol-3-phosphate O-acyltransferase activity"/>
    <property type="evidence" value="ECO:0007669"/>
    <property type="project" value="UniProtKB-EC"/>
</dbReference>
<comment type="caution">
    <text evidence="7">The sequence shown here is derived from an EMBL/GenBank/DDBJ whole genome shotgun (WGS) entry which is preliminary data.</text>
</comment>
<evidence type="ECO:0000313" key="7">
    <source>
        <dbReference type="EMBL" id="PIC29099.1"/>
    </source>
</evidence>
<gene>
    <name evidence="7" type="primary">Cni-acl-2</name>
    <name evidence="7" type="synonym">Cnig_chr_V.g20803</name>
    <name evidence="7" type="ORF">B9Z55_020803</name>
</gene>
<evidence type="ECO:0000259" key="6">
    <source>
        <dbReference type="SMART" id="SM00563"/>
    </source>
</evidence>
<protein>
    <recommendedName>
        <fullName evidence="2">1-acylglycerol-3-phosphate O-acyltransferase</fullName>
        <ecNumber evidence="2">2.3.1.51</ecNumber>
    </recommendedName>
</protein>
<feature type="domain" description="Phospholipid/glycerol acyltransferase" evidence="6">
    <location>
        <begin position="91"/>
        <end position="234"/>
    </location>
</feature>
<keyword evidence="5" id="KW-1133">Transmembrane helix</keyword>
<name>A0A2G5TP61_9PELO</name>
<keyword evidence="5" id="KW-0472">Membrane</keyword>
<evidence type="ECO:0000256" key="4">
    <source>
        <dbReference type="ARBA" id="ARBA00023315"/>
    </source>
</evidence>
<evidence type="ECO:0000256" key="5">
    <source>
        <dbReference type="SAM" id="Phobius"/>
    </source>
</evidence>
<evidence type="ECO:0000256" key="2">
    <source>
        <dbReference type="ARBA" id="ARBA00013211"/>
    </source>
</evidence>
<evidence type="ECO:0000313" key="8">
    <source>
        <dbReference type="Proteomes" id="UP000230233"/>
    </source>
</evidence>
<keyword evidence="4" id="KW-0012">Acyltransferase</keyword>
<evidence type="ECO:0000256" key="3">
    <source>
        <dbReference type="ARBA" id="ARBA00022679"/>
    </source>
</evidence>
<feature type="transmembrane region" description="Helical" evidence="5">
    <location>
        <begin position="33"/>
        <end position="54"/>
    </location>
</feature>
<dbReference type="AlphaFoldDB" id="A0A2G5TP61"/>
<feature type="transmembrane region" description="Helical" evidence="5">
    <location>
        <begin position="149"/>
        <end position="168"/>
    </location>
</feature>
<dbReference type="GO" id="GO:0005783">
    <property type="term" value="C:endoplasmic reticulum"/>
    <property type="evidence" value="ECO:0007669"/>
    <property type="project" value="TreeGrafter"/>
</dbReference>
<comment type="pathway">
    <text evidence="1">Phospholipid metabolism; CDP-diacylglycerol biosynthesis; CDP-diacylglycerol from sn-glycerol 3-phosphate: step 2/3.</text>
</comment>
<dbReference type="Pfam" id="PF01553">
    <property type="entry name" value="Acyltransferase"/>
    <property type="match status" value="1"/>
</dbReference>
<accession>A0A2G5TP61</accession>
<dbReference type="Proteomes" id="UP000230233">
    <property type="component" value="Chromosome V"/>
</dbReference>
<proteinExistence type="predicted"/>
<dbReference type="SMART" id="SM00563">
    <property type="entry name" value="PlsC"/>
    <property type="match status" value="1"/>
</dbReference>